<dbReference type="Pfam" id="PF09209">
    <property type="entry name" value="CecR_C"/>
    <property type="match status" value="1"/>
</dbReference>
<dbReference type="InterPro" id="IPR001647">
    <property type="entry name" value="HTH_TetR"/>
</dbReference>
<dbReference type="RefSeq" id="WP_340341256.1">
    <property type="nucleotide sequence ID" value="NZ_JBBKZT010000002.1"/>
</dbReference>
<comment type="caution">
    <text evidence="7">The sequence shown here is derived from an EMBL/GenBank/DDBJ whole genome shotgun (WGS) entry which is preliminary data.</text>
</comment>
<dbReference type="InterPro" id="IPR015292">
    <property type="entry name" value="Tscrpt_reg_YbiH_C"/>
</dbReference>
<dbReference type="Gene3D" id="1.10.10.60">
    <property type="entry name" value="Homeodomain-like"/>
    <property type="match status" value="1"/>
</dbReference>
<dbReference type="Pfam" id="PF00440">
    <property type="entry name" value="TetR_N"/>
    <property type="match status" value="1"/>
</dbReference>
<dbReference type="PANTHER" id="PTHR30055:SF234">
    <property type="entry name" value="HTH-TYPE TRANSCRIPTIONAL REGULATOR BETI"/>
    <property type="match status" value="1"/>
</dbReference>
<dbReference type="PROSITE" id="PS50977">
    <property type="entry name" value="HTH_TETR_2"/>
    <property type="match status" value="1"/>
</dbReference>
<evidence type="ECO:0000256" key="2">
    <source>
        <dbReference type="ARBA" id="ARBA00023125"/>
    </source>
</evidence>
<protein>
    <submittedName>
        <fullName evidence="7">CerR family C-terminal domain-containing protein</fullName>
    </submittedName>
</protein>
<dbReference type="InterPro" id="IPR036271">
    <property type="entry name" value="Tet_transcr_reg_TetR-rel_C_sf"/>
</dbReference>
<keyword evidence="2 4" id="KW-0238">DNA-binding</keyword>
<evidence type="ECO:0000256" key="3">
    <source>
        <dbReference type="ARBA" id="ARBA00023163"/>
    </source>
</evidence>
<evidence type="ECO:0000256" key="4">
    <source>
        <dbReference type="PROSITE-ProRule" id="PRU00335"/>
    </source>
</evidence>
<name>A0ABU8WF91_9BURK</name>
<dbReference type="PANTHER" id="PTHR30055">
    <property type="entry name" value="HTH-TYPE TRANSCRIPTIONAL REGULATOR RUTR"/>
    <property type="match status" value="1"/>
</dbReference>
<dbReference type="Proteomes" id="UP001385892">
    <property type="component" value="Unassembled WGS sequence"/>
</dbReference>
<dbReference type="PRINTS" id="PR00455">
    <property type="entry name" value="HTHTETR"/>
</dbReference>
<evidence type="ECO:0000256" key="1">
    <source>
        <dbReference type="ARBA" id="ARBA00023015"/>
    </source>
</evidence>
<sequence length="251" mass="26512">MKPTSRQATAVRAAAAAASPAATATTRATRAHGQATRQHLLEIAGQVFAERGFADGTTKAIAERAGTPMASINYHFGSRDALYEAVLVEAHGQLVDIEQLRALTQQFDDPRDSLRALLTHIVGLATSPAQPWGVRVMLREIMSPSALVPALVQKAVLPKAQLVLGLLARILQLPPGHPAVQRAAVMAVLPGLVMLIAPRQIIGKVLPAVTSDPQALVDDLCRYVLAGLDAIALAHAPATPGTERKAVARKR</sequence>
<accession>A0ABU8WF91</accession>
<keyword evidence="3" id="KW-0804">Transcription</keyword>
<dbReference type="SUPFAM" id="SSF48498">
    <property type="entry name" value="Tetracyclin repressor-like, C-terminal domain"/>
    <property type="match status" value="1"/>
</dbReference>
<dbReference type="SUPFAM" id="SSF46689">
    <property type="entry name" value="Homeodomain-like"/>
    <property type="match status" value="1"/>
</dbReference>
<feature type="domain" description="HTH tetR-type" evidence="6">
    <location>
        <begin position="34"/>
        <end position="94"/>
    </location>
</feature>
<feature type="region of interest" description="Disordered" evidence="5">
    <location>
        <begin position="1"/>
        <end position="28"/>
    </location>
</feature>
<feature type="DNA-binding region" description="H-T-H motif" evidence="4">
    <location>
        <begin position="57"/>
        <end position="76"/>
    </location>
</feature>
<keyword evidence="1" id="KW-0805">Transcription regulation</keyword>
<evidence type="ECO:0000259" key="6">
    <source>
        <dbReference type="PROSITE" id="PS50977"/>
    </source>
</evidence>
<evidence type="ECO:0000313" key="7">
    <source>
        <dbReference type="EMBL" id="MEJ8846106.1"/>
    </source>
</evidence>
<dbReference type="EMBL" id="JBBKZT010000002">
    <property type="protein sequence ID" value="MEJ8846106.1"/>
    <property type="molecule type" value="Genomic_DNA"/>
</dbReference>
<reference evidence="7 8" key="1">
    <citation type="submission" date="2024-03" db="EMBL/GenBank/DDBJ databases">
        <title>Novel species of the genus Variovorax.</title>
        <authorList>
            <person name="Liu Q."/>
            <person name="Xin Y.-H."/>
        </authorList>
    </citation>
    <scope>NUCLEOTIDE SEQUENCE [LARGE SCALE GENOMIC DNA]</scope>
    <source>
        <strain evidence="7 8">KACC 18900</strain>
    </source>
</reference>
<dbReference type="Gene3D" id="1.10.357.10">
    <property type="entry name" value="Tetracycline Repressor, domain 2"/>
    <property type="match status" value="1"/>
</dbReference>
<dbReference type="InterPro" id="IPR050109">
    <property type="entry name" value="HTH-type_TetR-like_transc_reg"/>
</dbReference>
<organism evidence="7 8">
    <name type="scientific">Variovorax rhizosphaerae</name>
    <dbReference type="NCBI Taxonomy" id="1836200"/>
    <lineage>
        <taxon>Bacteria</taxon>
        <taxon>Pseudomonadati</taxon>
        <taxon>Pseudomonadota</taxon>
        <taxon>Betaproteobacteria</taxon>
        <taxon>Burkholderiales</taxon>
        <taxon>Comamonadaceae</taxon>
        <taxon>Variovorax</taxon>
    </lineage>
</organism>
<proteinExistence type="predicted"/>
<evidence type="ECO:0000313" key="8">
    <source>
        <dbReference type="Proteomes" id="UP001385892"/>
    </source>
</evidence>
<gene>
    <name evidence="7" type="ORF">WKW82_05585</name>
</gene>
<keyword evidence="8" id="KW-1185">Reference proteome</keyword>
<dbReference type="InterPro" id="IPR009057">
    <property type="entry name" value="Homeodomain-like_sf"/>
</dbReference>
<evidence type="ECO:0000256" key="5">
    <source>
        <dbReference type="SAM" id="MobiDB-lite"/>
    </source>
</evidence>